<keyword evidence="1 2" id="KW-0378">Hydrolase</keyword>
<dbReference type="PANTHER" id="PTHR35561">
    <property type="entry name" value="RNA 2',3'-CYCLIC PHOSPHODIESTERASE"/>
    <property type="match status" value="1"/>
</dbReference>
<feature type="active site" description="Proton acceptor" evidence="2">
    <location>
        <position position="180"/>
    </location>
</feature>
<feature type="domain" description="Phosphoesterase HXTX" evidence="4">
    <location>
        <begin position="151"/>
        <end position="221"/>
    </location>
</feature>
<feature type="region of interest" description="Disordered" evidence="3">
    <location>
        <begin position="236"/>
        <end position="279"/>
    </location>
</feature>
<comment type="function">
    <text evidence="2">Hydrolyzes RNA 2',3'-cyclic phosphodiester to an RNA 2'-phosphomonoester.</text>
</comment>
<accession>A0ABN6RCW0</accession>
<feature type="compositionally biased region" description="Basic residues" evidence="3">
    <location>
        <begin position="1"/>
        <end position="14"/>
    </location>
</feature>
<dbReference type="EMBL" id="AP026560">
    <property type="protein sequence ID" value="BDP40620.1"/>
    <property type="molecule type" value="Genomic_DNA"/>
</dbReference>
<organism evidence="5 6">
    <name type="scientific">Deinococcus aetherius</name>
    <dbReference type="NCBI Taxonomy" id="200252"/>
    <lineage>
        <taxon>Bacteria</taxon>
        <taxon>Thermotogati</taxon>
        <taxon>Deinococcota</taxon>
        <taxon>Deinococci</taxon>
        <taxon>Deinococcales</taxon>
        <taxon>Deinococcaceae</taxon>
        <taxon>Deinococcus</taxon>
    </lineage>
</organism>
<feature type="short sequence motif" description="HXTX 1" evidence="2">
    <location>
        <begin position="95"/>
        <end position="98"/>
    </location>
</feature>
<dbReference type="Proteomes" id="UP001064971">
    <property type="component" value="Chromosome"/>
</dbReference>
<feature type="domain" description="Phosphoesterase HXTX" evidence="4">
    <location>
        <begin position="66"/>
        <end position="145"/>
    </location>
</feature>
<evidence type="ECO:0000256" key="1">
    <source>
        <dbReference type="ARBA" id="ARBA00022801"/>
    </source>
</evidence>
<keyword evidence="6" id="KW-1185">Reference proteome</keyword>
<dbReference type="HAMAP" id="MF_01940">
    <property type="entry name" value="RNA_CPDase"/>
    <property type="match status" value="1"/>
</dbReference>
<feature type="active site" description="Proton donor" evidence="2">
    <location>
        <position position="95"/>
    </location>
</feature>
<comment type="catalytic activity">
    <reaction evidence="2">
        <text>a 3'-end 2',3'-cyclophospho-ribonucleotide-RNA + H2O = a 3'-end 2'-phospho-ribonucleotide-RNA + H(+)</text>
        <dbReference type="Rhea" id="RHEA:11828"/>
        <dbReference type="Rhea" id="RHEA-COMP:10464"/>
        <dbReference type="Rhea" id="RHEA-COMP:17353"/>
        <dbReference type="ChEBI" id="CHEBI:15377"/>
        <dbReference type="ChEBI" id="CHEBI:15378"/>
        <dbReference type="ChEBI" id="CHEBI:83064"/>
        <dbReference type="ChEBI" id="CHEBI:173113"/>
        <dbReference type="EC" id="3.1.4.58"/>
    </reaction>
</comment>
<dbReference type="InterPro" id="IPR009097">
    <property type="entry name" value="Cyclic_Pdiesterase"/>
</dbReference>
<dbReference type="Pfam" id="PF02834">
    <property type="entry name" value="LigT_PEase"/>
    <property type="match status" value="2"/>
</dbReference>
<evidence type="ECO:0000256" key="2">
    <source>
        <dbReference type="HAMAP-Rule" id="MF_01940"/>
    </source>
</evidence>
<evidence type="ECO:0000259" key="4">
    <source>
        <dbReference type="Pfam" id="PF02834"/>
    </source>
</evidence>
<dbReference type="NCBIfam" id="TIGR02258">
    <property type="entry name" value="2_5_ligase"/>
    <property type="match status" value="1"/>
</dbReference>
<proteinExistence type="inferred from homology"/>
<dbReference type="RefSeq" id="WP_264776451.1">
    <property type="nucleotide sequence ID" value="NZ_AP026560.1"/>
</dbReference>
<evidence type="ECO:0000256" key="3">
    <source>
        <dbReference type="SAM" id="MobiDB-lite"/>
    </source>
</evidence>
<dbReference type="InterPro" id="IPR014051">
    <property type="entry name" value="Phosphoesterase_HXTX"/>
</dbReference>
<evidence type="ECO:0000313" key="6">
    <source>
        <dbReference type="Proteomes" id="UP001064971"/>
    </source>
</evidence>
<name>A0ABN6RCW0_9DEIO</name>
<comment type="similarity">
    <text evidence="2">Belongs to the 2H phosphoesterase superfamily. ThpR family.</text>
</comment>
<evidence type="ECO:0000313" key="5">
    <source>
        <dbReference type="EMBL" id="BDP40620.1"/>
    </source>
</evidence>
<dbReference type="Gene3D" id="3.90.1140.10">
    <property type="entry name" value="Cyclic phosphodiesterase"/>
    <property type="match status" value="1"/>
</dbReference>
<dbReference type="EC" id="3.1.4.58" evidence="2"/>
<dbReference type="PANTHER" id="PTHR35561:SF1">
    <property type="entry name" value="RNA 2',3'-CYCLIC PHOSPHODIESTERASE"/>
    <property type="match status" value="1"/>
</dbReference>
<sequence length="279" mass="30813">MTRPTKIKLGKVSKPRPQVDAEPAQEPETPPQPQEAAPAPRQQRPPRQEDGHEGHERTLRMFYALKVPSDVAAPLAEAQRHLRGNWRPVRADQFHVTLAYLPSVPPERVADLKRLGARLTQDVPPLDIRLRGTGYFPNEGSPRVWFVKVEAEGLDDLANGLRQGLRDLGIETDDLPFRAHITLARKKGPAPRVPPLIFDLGWQAGNAALIRSTLRKTGPIYDTESTFRLRGEVRTAGPETVATSPPHPSPLSFGAVPAPPGEREQAQNPRAPLPIEETP</sequence>
<feature type="region of interest" description="Disordered" evidence="3">
    <location>
        <begin position="1"/>
        <end position="54"/>
    </location>
</feature>
<protein>
    <recommendedName>
        <fullName evidence="2">RNA 2',3'-cyclic phosphodiesterase</fullName>
        <shortName evidence="2">RNA 2',3'-CPDase</shortName>
        <ecNumber evidence="2">3.1.4.58</ecNumber>
    </recommendedName>
</protein>
<dbReference type="InterPro" id="IPR004175">
    <property type="entry name" value="RNA_CPDase"/>
</dbReference>
<dbReference type="SUPFAM" id="SSF55144">
    <property type="entry name" value="LigT-like"/>
    <property type="match status" value="1"/>
</dbReference>
<reference evidence="5" key="1">
    <citation type="submission" date="2022-07" db="EMBL/GenBank/DDBJ databases">
        <title>Complete Genome Sequence of the Radioresistant Bacterium Deinococcus aetherius ST0316, Isolated from the Air Dust collected in Lower Stratosphere above Japan.</title>
        <authorList>
            <person name="Satoh K."/>
            <person name="Hagiwara K."/>
            <person name="Katsumata K."/>
            <person name="Kubo A."/>
            <person name="Yokobori S."/>
            <person name="Yamagishi A."/>
            <person name="Oono Y."/>
            <person name="Narumi I."/>
        </authorList>
    </citation>
    <scope>NUCLEOTIDE SEQUENCE</scope>
    <source>
        <strain evidence="5">ST0316</strain>
    </source>
</reference>
<feature type="short sequence motif" description="HXTX 2" evidence="2">
    <location>
        <begin position="180"/>
        <end position="183"/>
    </location>
</feature>
<gene>
    <name evidence="5" type="ORF">DAETH_05890</name>
</gene>